<evidence type="ECO:0000256" key="11">
    <source>
        <dbReference type="SAM" id="MobiDB-lite"/>
    </source>
</evidence>
<gene>
    <name evidence="13" type="ORF">CHC_T00000898001</name>
</gene>
<evidence type="ECO:0000256" key="2">
    <source>
        <dbReference type="ARBA" id="ARBA00011955"/>
    </source>
</evidence>
<dbReference type="InterPro" id="IPR012349">
    <property type="entry name" value="Split_barrel_FMN-bd"/>
</dbReference>
<dbReference type="GO" id="GO:0016740">
    <property type="term" value="F:transferase activity"/>
    <property type="evidence" value="ECO:0007669"/>
    <property type="project" value="UniProtKB-KW"/>
</dbReference>
<dbReference type="EMBL" id="HG002268">
    <property type="protein sequence ID" value="CDF40920.1"/>
    <property type="molecule type" value="Genomic_DNA"/>
</dbReference>
<dbReference type="Gene3D" id="3.10.520.10">
    <property type="entry name" value="ApbE-like domains"/>
    <property type="match status" value="1"/>
</dbReference>
<comment type="catalytic activity">
    <reaction evidence="10">
        <text>L-threonyl-[protein] + FAD = FMN-L-threonyl-[protein] + AMP + H(+)</text>
        <dbReference type="Rhea" id="RHEA:36847"/>
        <dbReference type="Rhea" id="RHEA-COMP:11060"/>
        <dbReference type="Rhea" id="RHEA-COMP:11061"/>
        <dbReference type="ChEBI" id="CHEBI:15378"/>
        <dbReference type="ChEBI" id="CHEBI:30013"/>
        <dbReference type="ChEBI" id="CHEBI:57692"/>
        <dbReference type="ChEBI" id="CHEBI:74257"/>
        <dbReference type="ChEBI" id="CHEBI:456215"/>
        <dbReference type="EC" id="2.7.1.180"/>
    </reaction>
</comment>
<dbReference type="Pfam" id="PF02424">
    <property type="entry name" value="ApbE"/>
    <property type="match status" value="1"/>
</dbReference>
<keyword evidence="7" id="KW-0274">FAD</keyword>
<dbReference type="GeneID" id="17318932"/>
<name>R7QU90_CHOCR</name>
<reference evidence="14" key="1">
    <citation type="journal article" date="2013" name="Proc. Natl. Acad. Sci. U.S.A.">
        <title>Genome structure and metabolic features in the red seaweed Chondrus crispus shed light on evolution of the Archaeplastida.</title>
        <authorList>
            <person name="Collen J."/>
            <person name="Porcel B."/>
            <person name="Carre W."/>
            <person name="Ball S.G."/>
            <person name="Chaparro C."/>
            <person name="Tonon T."/>
            <person name="Barbeyron T."/>
            <person name="Michel G."/>
            <person name="Noel B."/>
            <person name="Valentin K."/>
            <person name="Elias M."/>
            <person name="Artiguenave F."/>
            <person name="Arun A."/>
            <person name="Aury J.M."/>
            <person name="Barbosa-Neto J.F."/>
            <person name="Bothwell J.H."/>
            <person name="Bouget F.Y."/>
            <person name="Brillet L."/>
            <person name="Cabello-Hurtado F."/>
            <person name="Capella-Gutierrez S."/>
            <person name="Charrier B."/>
            <person name="Cladiere L."/>
            <person name="Cock J.M."/>
            <person name="Coelho S.M."/>
            <person name="Colleoni C."/>
            <person name="Czjzek M."/>
            <person name="Da Silva C."/>
            <person name="Delage L."/>
            <person name="Denoeud F."/>
            <person name="Deschamps P."/>
            <person name="Dittami S.M."/>
            <person name="Gabaldon T."/>
            <person name="Gachon C.M."/>
            <person name="Groisillier A."/>
            <person name="Herve C."/>
            <person name="Jabbari K."/>
            <person name="Katinka M."/>
            <person name="Kloareg B."/>
            <person name="Kowalczyk N."/>
            <person name="Labadie K."/>
            <person name="Leblanc C."/>
            <person name="Lopez P.J."/>
            <person name="McLachlan D.H."/>
            <person name="Meslet-Cladiere L."/>
            <person name="Moustafa A."/>
            <person name="Nehr Z."/>
            <person name="Nyvall Collen P."/>
            <person name="Panaud O."/>
            <person name="Partensky F."/>
            <person name="Poulain J."/>
            <person name="Rensing S.A."/>
            <person name="Rousvoal S."/>
            <person name="Samson G."/>
            <person name="Symeonidi A."/>
            <person name="Weissenbach J."/>
            <person name="Zambounis A."/>
            <person name="Wincker P."/>
            <person name="Boyen C."/>
        </authorList>
    </citation>
    <scope>NUCLEOTIDE SEQUENCE [LARGE SCALE GENOMIC DNA]</scope>
    <source>
        <strain evidence="14">cv. Stackhouse</strain>
    </source>
</reference>
<dbReference type="PANTHER" id="PTHR30040">
    <property type="entry name" value="THIAMINE BIOSYNTHESIS LIPOPROTEIN APBE"/>
    <property type="match status" value="1"/>
</dbReference>
<keyword evidence="5" id="KW-0808">Transferase</keyword>
<dbReference type="Pfam" id="PF01613">
    <property type="entry name" value="Flavin_Reduct"/>
    <property type="match status" value="1"/>
</dbReference>
<keyword evidence="14" id="KW-1185">Reference proteome</keyword>
<dbReference type="EC" id="2.7.1.180" evidence="2"/>
<dbReference type="GO" id="GO:0046872">
    <property type="term" value="F:metal ion binding"/>
    <property type="evidence" value="ECO:0007669"/>
    <property type="project" value="UniProtKB-KW"/>
</dbReference>
<evidence type="ECO:0000256" key="10">
    <source>
        <dbReference type="ARBA" id="ARBA00048540"/>
    </source>
</evidence>
<evidence type="ECO:0000256" key="3">
    <source>
        <dbReference type="ARBA" id="ARBA00016337"/>
    </source>
</evidence>
<evidence type="ECO:0000259" key="12">
    <source>
        <dbReference type="SMART" id="SM00903"/>
    </source>
</evidence>
<evidence type="ECO:0000313" key="13">
    <source>
        <dbReference type="EMBL" id="CDF40920.1"/>
    </source>
</evidence>
<dbReference type="InterPro" id="IPR002563">
    <property type="entry name" value="Flavin_Rdtase-like_dom"/>
</dbReference>
<keyword evidence="6" id="KW-0479">Metal-binding</keyword>
<dbReference type="SUPFAM" id="SSF143631">
    <property type="entry name" value="ApbE-like"/>
    <property type="match status" value="1"/>
</dbReference>
<dbReference type="RefSeq" id="XP_005711214.1">
    <property type="nucleotide sequence ID" value="XM_005711157.1"/>
</dbReference>
<dbReference type="SMART" id="SM00903">
    <property type="entry name" value="Flavin_Reduct"/>
    <property type="match status" value="1"/>
</dbReference>
<dbReference type="KEGG" id="ccp:CHC_T00000898001"/>
<dbReference type="Gene3D" id="2.30.110.10">
    <property type="entry name" value="Electron Transport, Fmn-binding Protein, Chain A"/>
    <property type="match status" value="1"/>
</dbReference>
<dbReference type="OrthoDB" id="5985at2759"/>
<evidence type="ECO:0000256" key="9">
    <source>
        <dbReference type="ARBA" id="ARBA00031306"/>
    </source>
</evidence>
<sequence>MTMPYAVLVPTVADAPAVQRLADDVFAHAHTYLNAWNPASELTAVNSQKPAKPRPLSPHLAALFDVVDRAFDLTGGRFDPTTGVISRAYENCIADNARPPLPAETARYKHAIGWRKRISRTADTVTRGNANTIVDVDGIAKGFVIDLLVAALINAGHPNCYVDWAGDIRAQGHHPDGRPWRSAVMAPPSLKRVFGHWKDGTMDELLRDDDVAFFADFAFDRANAGKLDGAAIATSGDYFAVQRYGFHHIARADTLSVMKANQMSVASVCVAASTCAIADAVATASMTFDRLPQAVAFLQQLVDSHPDTVYGYCAMDRAEATWPDAPAKSLYSANIFSPALRSEPNSTSTSSGDEKGLSAAERQQAVADIGHHTVTNYYRCTFDGAEIELDNFRGCSMQPEQVVLFVTDDEFFKRASLVAEDPLNQVRVELLAPRPSTSSSSSSSSLMLDERKTGVTADLSLKNISVVGGCAVVQAVVTAVSLGEAEFVQAIYRDTYLAKRAVALDVPRSKLPFYPLDKQTKTLLRQMPSAMWVVSTSAAHGEDLAMTATSVTVPAAARGMICFNVGHSSAFYAGLGGVGAGVRLFALSTRQKDIAERYVTRAALGKEDRTRLEEECMVAASCTIEHTEDVQDHHIVLTKIDGVKVPEKDEEGLMPLVWQHGKLITES</sequence>
<evidence type="ECO:0000256" key="8">
    <source>
        <dbReference type="ARBA" id="ARBA00022842"/>
    </source>
</evidence>
<protein>
    <recommendedName>
        <fullName evidence="3">FAD:protein FMN transferase</fullName>
        <ecNumber evidence="2">2.7.1.180</ecNumber>
    </recommendedName>
    <alternativeName>
        <fullName evidence="9">Flavin transferase</fullName>
    </alternativeName>
</protein>
<evidence type="ECO:0000313" key="14">
    <source>
        <dbReference type="Proteomes" id="UP000012073"/>
    </source>
</evidence>
<accession>R7QU90</accession>
<comment type="cofactor">
    <cofactor evidence="1">
        <name>Mg(2+)</name>
        <dbReference type="ChEBI" id="CHEBI:18420"/>
    </cofactor>
</comment>
<dbReference type="Proteomes" id="UP000012073">
    <property type="component" value="Unassembled WGS sequence"/>
</dbReference>
<keyword evidence="4" id="KW-0285">Flavoprotein</keyword>
<evidence type="ECO:0000256" key="7">
    <source>
        <dbReference type="ARBA" id="ARBA00022827"/>
    </source>
</evidence>
<dbReference type="SUPFAM" id="SSF50475">
    <property type="entry name" value="FMN-binding split barrel"/>
    <property type="match status" value="1"/>
</dbReference>
<evidence type="ECO:0000256" key="4">
    <source>
        <dbReference type="ARBA" id="ARBA00022630"/>
    </source>
</evidence>
<dbReference type="PhylomeDB" id="R7QU90"/>
<evidence type="ECO:0000256" key="5">
    <source>
        <dbReference type="ARBA" id="ARBA00022679"/>
    </source>
</evidence>
<proteinExistence type="predicted"/>
<feature type="domain" description="Flavin reductase like" evidence="12">
    <location>
        <begin position="524"/>
        <end position="665"/>
    </location>
</feature>
<dbReference type="PANTHER" id="PTHR30040:SF2">
    <property type="entry name" value="FAD:PROTEIN FMN TRANSFERASE"/>
    <property type="match status" value="1"/>
</dbReference>
<dbReference type="InterPro" id="IPR003374">
    <property type="entry name" value="ApbE-like_sf"/>
</dbReference>
<keyword evidence="8" id="KW-0460">Magnesium</keyword>
<feature type="region of interest" description="Disordered" evidence="11">
    <location>
        <begin position="341"/>
        <end position="361"/>
    </location>
</feature>
<dbReference type="InterPro" id="IPR024932">
    <property type="entry name" value="ApbE"/>
</dbReference>
<dbReference type="AlphaFoldDB" id="R7QU90"/>
<evidence type="ECO:0000256" key="1">
    <source>
        <dbReference type="ARBA" id="ARBA00001946"/>
    </source>
</evidence>
<evidence type="ECO:0000256" key="6">
    <source>
        <dbReference type="ARBA" id="ARBA00022723"/>
    </source>
</evidence>
<dbReference type="GO" id="GO:0010181">
    <property type="term" value="F:FMN binding"/>
    <property type="evidence" value="ECO:0007669"/>
    <property type="project" value="InterPro"/>
</dbReference>
<organism evidence="13 14">
    <name type="scientific">Chondrus crispus</name>
    <name type="common">Carrageen Irish moss</name>
    <name type="synonym">Polymorpha crispa</name>
    <dbReference type="NCBI Taxonomy" id="2769"/>
    <lineage>
        <taxon>Eukaryota</taxon>
        <taxon>Rhodophyta</taxon>
        <taxon>Florideophyceae</taxon>
        <taxon>Rhodymeniophycidae</taxon>
        <taxon>Gigartinales</taxon>
        <taxon>Gigartinaceae</taxon>
        <taxon>Chondrus</taxon>
    </lineage>
</organism>
<dbReference type="Gramene" id="CDF40920">
    <property type="protein sequence ID" value="CDF40920"/>
    <property type="gene ID" value="CHC_T00000898001"/>
</dbReference>